<dbReference type="CTD" id="36340387"/>
<feature type="transmembrane region" description="Helical" evidence="1">
    <location>
        <begin position="200"/>
        <end position="222"/>
    </location>
</feature>
<dbReference type="KEGG" id="egl:EGR_04672"/>
<keyword evidence="1" id="KW-0472">Membrane</keyword>
<organism evidence="2 3">
    <name type="scientific">Echinococcus granulosus</name>
    <name type="common">Hydatid tapeworm</name>
    <dbReference type="NCBI Taxonomy" id="6210"/>
    <lineage>
        <taxon>Eukaryota</taxon>
        <taxon>Metazoa</taxon>
        <taxon>Spiralia</taxon>
        <taxon>Lophotrochozoa</taxon>
        <taxon>Platyhelminthes</taxon>
        <taxon>Cestoda</taxon>
        <taxon>Eucestoda</taxon>
        <taxon>Cyclophyllidea</taxon>
        <taxon>Taeniidae</taxon>
        <taxon>Echinococcus</taxon>
        <taxon>Echinococcus granulosus group</taxon>
    </lineage>
</organism>
<evidence type="ECO:0000256" key="1">
    <source>
        <dbReference type="SAM" id="Phobius"/>
    </source>
</evidence>
<dbReference type="GeneID" id="36340387"/>
<evidence type="ECO:0000313" key="3">
    <source>
        <dbReference type="Proteomes" id="UP000019149"/>
    </source>
</evidence>
<evidence type="ECO:0000313" key="2">
    <source>
        <dbReference type="EMBL" id="EUB60478.1"/>
    </source>
</evidence>
<dbReference type="RefSeq" id="XP_024351674.1">
    <property type="nucleotide sequence ID" value="XM_024493921.1"/>
</dbReference>
<keyword evidence="1" id="KW-0812">Transmembrane</keyword>
<reference evidence="2 3" key="1">
    <citation type="journal article" date="2013" name="Nat. Genet.">
        <title>The genome of the hydatid tapeworm Echinococcus granulosus.</title>
        <authorList>
            <person name="Zheng H."/>
            <person name="Zhang W."/>
            <person name="Zhang L."/>
            <person name="Zhang Z."/>
            <person name="Li J."/>
            <person name="Lu G."/>
            <person name="Zhu Y."/>
            <person name="Wang Y."/>
            <person name="Huang Y."/>
            <person name="Liu J."/>
            <person name="Kang H."/>
            <person name="Chen J."/>
            <person name="Wang L."/>
            <person name="Chen A."/>
            <person name="Yu S."/>
            <person name="Gao Z."/>
            <person name="Jin L."/>
            <person name="Gu W."/>
            <person name="Wang Z."/>
            <person name="Zhao L."/>
            <person name="Shi B."/>
            <person name="Wen H."/>
            <person name="Lin R."/>
            <person name="Jones M.K."/>
            <person name="Brejova B."/>
            <person name="Vinar T."/>
            <person name="Zhao G."/>
            <person name="McManus D.P."/>
            <person name="Chen Z."/>
            <person name="Zhou Y."/>
            <person name="Wang S."/>
        </authorList>
    </citation>
    <scope>NUCLEOTIDE SEQUENCE [LARGE SCALE GENOMIC DNA]</scope>
</reference>
<dbReference type="EMBL" id="APAU02000030">
    <property type="protein sequence ID" value="EUB60478.1"/>
    <property type="molecule type" value="Genomic_DNA"/>
</dbReference>
<gene>
    <name evidence="2" type="ORF">EGR_04672</name>
</gene>
<name>W6UHD6_ECHGR</name>
<dbReference type="AlphaFoldDB" id="W6UHD6"/>
<proteinExistence type="predicted"/>
<keyword evidence="3" id="KW-1185">Reference proteome</keyword>
<comment type="caution">
    <text evidence="2">The sequence shown here is derived from an EMBL/GenBank/DDBJ whole genome shotgun (WGS) entry which is preliminary data.</text>
</comment>
<keyword evidence="1" id="KW-1133">Transmembrane helix</keyword>
<protein>
    <submittedName>
        <fullName evidence="2">Uncharacterized protein</fullName>
    </submittedName>
</protein>
<sequence>MQYNKDWKIIKRIYKMITMKSQKINQKVNLFPLASQYFCPSCLHGEHSRKICFAYNNTYFIIAVKMRYAWAEVVLAHFRSRCLEYFQELKKKKWKHKRKISNKQFEFRSDNNKTIKYILSAKPFYLEVSGNVQLVSITIKTFELTAWVFQLKFQMIVIFKKKYCGFLFQFKKNVYSKIVFESKIWVRYLGRSRRPANIEVILLLLFVFIYFAMPQLFVQLIVWVSGRLFFCPITKPFSWKKALLIVSNHFCLLCNFYFSCACPSTRYLLTHSNLFNLLEQPFMKRIFLFFHSIFMNNTEFHAQTCAALFNGHSRSLQLIARTDGHKNHLRDKSASKVGFSSNNKQIFNSRNINYKTFCHFGAFL</sequence>
<accession>W6UHD6</accession>
<dbReference type="Proteomes" id="UP000019149">
    <property type="component" value="Unassembled WGS sequence"/>
</dbReference>